<evidence type="ECO:0000313" key="2">
    <source>
        <dbReference type="Proteomes" id="UP000239471"/>
    </source>
</evidence>
<dbReference type="EMBL" id="PVXQ01000015">
    <property type="protein sequence ID" value="PRR82550.1"/>
    <property type="molecule type" value="Genomic_DNA"/>
</dbReference>
<dbReference type="RefSeq" id="WP_106059668.1">
    <property type="nucleotide sequence ID" value="NZ_PVXQ01000015.1"/>
</dbReference>
<organism evidence="1 2">
    <name type="scientific">Clostridium vincentii</name>
    <dbReference type="NCBI Taxonomy" id="52704"/>
    <lineage>
        <taxon>Bacteria</taxon>
        <taxon>Bacillati</taxon>
        <taxon>Bacillota</taxon>
        <taxon>Clostridia</taxon>
        <taxon>Eubacteriales</taxon>
        <taxon>Clostridiaceae</taxon>
        <taxon>Clostridium</taxon>
    </lineage>
</organism>
<evidence type="ECO:0000313" key="1">
    <source>
        <dbReference type="EMBL" id="PRR82550.1"/>
    </source>
</evidence>
<proteinExistence type="predicted"/>
<reference evidence="1 2" key="1">
    <citation type="submission" date="2018-03" db="EMBL/GenBank/DDBJ databases">
        <title>Genome sequence of Clostridium vincentii DSM 10228.</title>
        <authorList>
            <person name="Poehlein A."/>
            <person name="Daniel R."/>
        </authorList>
    </citation>
    <scope>NUCLEOTIDE SEQUENCE [LARGE SCALE GENOMIC DNA]</scope>
    <source>
        <strain evidence="1 2">DSM 10228</strain>
    </source>
</reference>
<keyword evidence="2" id="KW-1185">Reference proteome</keyword>
<sequence>MKVRMERQSVSTRDDKRAPNEMRIEILENCRLKDFIQILSKSYCPEVKEKKAMWVLWDRYKAVAVFDSMSKQYKGFYDENMLLKDIINRDDDVDMYLYYKGAADIKYVLEELIEELLIG</sequence>
<gene>
    <name evidence="1" type="ORF">CLVI_16850</name>
</gene>
<name>A0A2T0BF66_9CLOT</name>
<protein>
    <submittedName>
        <fullName evidence="1">Uncharacterized protein</fullName>
    </submittedName>
</protein>
<accession>A0A2T0BF66</accession>
<dbReference type="Proteomes" id="UP000239471">
    <property type="component" value="Unassembled WGS sequence"/>
</dbReference>
<dbReference type="OrthoDB" id="1910730at2"/>
<dbReference type="AlphaFoldDB" id="A0A2T0BF66"/>
<comment type="caution">
    <text evidence="1">The sequence shown here is derived from an EMBL/GenBank/DDBJ whole genome shotgun (WGS) entry which is preliminary data.</text>
</comment>